<feature type="compositionally biased region" description="Basic and acidic residues" evidence="3">
    <location>
        <begin position="2797"/>
        <end position="2817"/>
    </location>
</feature>
<evidence type="ECO:0000313" key="6">
    <source>
        <dbReference type="Proteomes" id="UP000694580"/>
    </source>
</evidence>
<feature type="compositionally biased region" description="Polar residues" evidence="3">
    <location>
        <begin position="3271"/>
        <end position="3280"/>
    </location>
</feature>
<evidence type="ECO:0000256" key="2">
    <source>
        <dbReference type="ARBA" id="ARBA00023242"/>
    </source>
</evidence>
<dbReference type="Proteomes" id="UP000694580">
    <property type="component" value="Chromosome 1"/>
</dbReference>
<name>A0AAY4A2J0_9TELE</name>
<evidence type="ECO:0000313" key="5">
    <source>
        <dbReference type="Ensembl" id="ENSDCDP00010002994.1"/>
    </source>
</evidence>
<organism evidence="5 6">
    <name type="scientific">Denticeps clupeoides</name>
    <name type="common">denticle herring</name>
    <dbReference type="NCBI Taxonomy" id="299321"/>
    <lineage>
        <taxon>Eukaryota</taxon>
        <taxon>Metazoa</taxon>
        <taxon>Chordata</taxon>
        <taxon>Craniata</taxon>
        <taxon>Vertebrata</taxon>
        <taxon>Euteleostomi</taxon>
        <taxon>Actinopterygii</taxon>
        <taxon>Neopterygii</taxon>
        <taxon>Teleostei</taxon>
        <taxon>Clupei</taxon>
        <taxon>Clupeiformes</taxon>
        <taxon>Denticipitoidei</taxon>
        <taxon>Denticipitidae</taxon>
        <taxon>Denticeps</taxon>
    </lineage>
</organism>
<reference evidence="5 6" key="1">
    <citation type="submission" date="2020-06" db="EMBL/GenBank/DDBJ databases">
        <authorList>
            <consortium name="Wellcome Sanger Institute Data Sharing"/>
        </authorList>
    </citation>
    <scope>NUCLEOTIDE SEQUENCE [LARGE SCALE GENOMIC DNA]</scope>
</reference>
<evidence type="ECO:0000256" key="1">
    <source>
        <dbReference type="ARBA" id="ARBA00004123"/>
    </source>
</evidence>
<keyword evidence="2" id="KW-0539">Nucleus</keyword>
<feature type="compositionally biased region" description="Basic and acidic residues" evidence="3">
    <location>
        <begin position="3721"/>
        <end position="3737"/>
    </location>
</feature>
<feature type="compositionally biased region" description="Basic and acidic residues" evidence="3">
    <location>
        <begin position="3028"/>
        <end position="3039"/>
    </location>
</feature>
<feature type="compositionally biased region" description="Basic and acidic residues" evidence="3">
    <location>
        <begin position="3382"/>
        <end position="3402"/>
    </location>
</feature>
<dbReference type="GO" id="GO:0043484">
    <property type="term" value="P:regulation of RNA splicing"/>
    <property type="evidence" value="ECO:0007669"/>
    <property type="project" value="TreeGrafter"/>
</dbReference>
<feature type="region of interest" description="Disordered" evidence="3">
    <location>
        <begin position="3708"/>
        <end position="3737"/>
    </location>
</feature>
<feature type="compositionally biased region" description="Polar residues" evidence="3">
    <location>
        <begin position="2783"/>
        <end position="2796"/>
    </location>
</feature>
<reference evidence="5" key="2">
    <citation type="submission" date="2025-08" db="UniProtKB">
        <authorList>
            <consortium name="Ensembl"/>
        </authorList>
    </citation>
    <scope>IDENTIFICATION</scope>
</reference>
<proteinExistence type="predicted"/>
<dbReference type="Ensembl" id="ENSDCDT00010003110.1">
    <property type="protein sequence ID" value="ENSDCDP00010002994.1"/>
    <property type="gene ID" value="ENSDCDG00010001402.1"/>
</dbReference>
<dbReference type="PANTHER" id="PTHR23348:SF41">
    <property type="entry name" value="NEUROBLAST DIFFERENTIATION-ASSOCIATED PROTEIN AHNAK"/>
    <property type="match status" value="1"/>
</dbReference>
<dbReference type="SMART" id="SM00228">
    <property type="entry name" value="PDZ"/>
    <property type="match status" value="1"/>
</dbReference>
<feature type="region of interest" description="Disordered" evidence="3">
    <location>
        <begin position="2783"/>
        <end position="2825"/>
    </location>
</feature>
<comment type="subcellular location">
    <subcellularLocation>
        <location evidence="1">Nucleus</location>
    </subcellularLocation>
</comment>
<feature type="region of interest" description="Disordered" evidence="3">
    <location>
        <begin position="3198"/>
        <end position="3239"/>
    </location>
</feature>
<dbReference type="PANTHER" id="PTHR23348">
    <property type="entry name" value="PERIAXIN/AHNAK"/>
    <property type="match status" value="1"/>
</dbReference>
<reference evidence="5" key="3">
    <citation type="submission" date="2025-09" db="UniProtKB">
        <authorList>
            <consortium name="Ensembl"/>
        </authorList>
    </citation>
    <scope>IDENTIFICATION</scope>
</reference>
<feature type="compositionally biased region" description="Basic and acidic residues" evidence="3">
    <location>
        <begin position="152"/>
        <end position="163"/>
    </location>
</feature>
<protein>
    <recommendedName>
        <fullName evidence="4">PDZ domain-containing protein</fullName>
    </recommendedName>
</protein>
<dbReference type="InterPro" id="IPR001478">
    <property type="entry name" value="PDZ"/>
</dbReference>
<feature type="region of interest" description="Disordered" evidence="3">
    <location>
        <begin position="105"/>
        <end position="219"/>
    </location>
</feature>
<evidence type="ECO:0000256" key="3">
    <source>
        <dbReference type="SAM" id="MobiDB-lite"/>
    </source>
</evidence>
<feature type="compositionally biased region" description="Basic and acidic residues" evidence="3">
    <location>
        <begin position="3255"/>
        <end position="3270"/>
    </location>
</feature>
<sequence length="3737" mass="406194">MNHTETGESAVIVQTAKEACAQGLIVGGGGKEGIFIKEVKPESPASKHLSVKEGDQILSATVYFDNVSYEDALQILEHAQPYKMELRLKRKNVLDVSTTEVGTARPEVAIGEEGDSPVLRGRKSKRQDARISWPKFPSFSMGRKAQFKRSHSTSEAEDKRKLEMSPTTSDTESPIKSPGGKEKKKKMKLKGKKKGLRSKSVEQTTEVEEEAATENQDQAETELAQYATDLIAIDDAVRLSEEARQKIKEDEFQDSELNKAIKEQTFPSSTGSDIDTGIHKVELITLDRNLKTTDITEALAISSTSFKTTPEITAKKERSELKVKIQGKDLLEANIETQAKYSPAALKKQGTPSYDSIMFSSKMSQEDTQGLDANIISQITNQDMEMHLPKVDASVDVVDMELLKKSPTSGTNKQWKERTTVFPETEIYGIRTRGPLADIATSKAHFAATANGFQFSETDLTSSLPKPVISQPKTNTLEMTVAGSGPGGTETELASKFPVQTRIDDVLEKIGIGEEPRFKLPKIDLSELPHTEVIKMTEVENIKAQFPKREELEIPGMEDGTSKINVQKQVVKLPQMDVSKDIHSVSEIQAQKTDDEFNLEDVKTAVAKMQSFKVPRIDMSGIHVHTGVTKTEVIDKITAGAPSRPPSQMKEEINVEGKVVIVSGLDSEMQDTTPTVKLPKIELPYIDHEQLSVTEIDYSKPRSKTLPDEFQGQVDKMNYKLPNRDEIEIPGMEAIEKTHIQMQKMTTKSVLPLSETKESNEQAQCRTSQMDELIKKEVISEKKSKKDKMSSFGITKSDIRFPDSGIDLIKQDAFLQDTVVDSLDSLGTKKDLTDGGEKPEVGITLSVTQTAPLHEEADMNTKDSVIKMSPSKIKLPKLKLPKIGVGSETKMSTEKEAISAADVSIVSQTASVEVKTAAPNVEAKVPDLSKFKLPKFEISLPMVKLPDISMQVSGRQVKEVKEPQLDVQAPDDMPDVERIKSPKVAIEYASFDKPDLDDKATDGSKFKLPKFGISMPKVKVPDISMQTAKVKVKASLPEAKSDVYTGDLNTMDIPVKATAEISEVDTKEMKQPKISFPKFGFLKPDIKDPGIDITIPTAELTGLPTVVVSPKDTNITIPTVEASLPEGKVKTPNVEIGSALLEMNVVAPDGEIKLSNFGISESKVKAPDISLQALSPHVDVSQSKADVKPTDISIQEVPLEEAKFGFSKPEDNNTLKTGVPVPELKAENKDLELDVQAPKSVDIRIPETNIVTPEVDTKISDGSKFKLPTFGIPIPKLKGPDKSLPVSRSQVTVSIPEAEASVKPVALDVKEVPVKAAVEVSEVEVKEMKKPMISIPTIGLPKFYMKSPEIDVTLPKSDSDQPELHAEIKEKGLDVQAPKEQDIIVPGTEVSISGGKIKPPYVETEGALLETDIVTPDLDSKFTDGSKFKLPKFGISMPKVKGPDIRLQTSKPQVDISMPEMNADVQTADLVVKEVSEKAQVEMSEVEGKEIKKPKFSFPKFGFSKSDIKAPEIDVTLPKADIAVPQLHPEVKEPDLNVHATKSADITIPAIDVSISGGKIKPPTTDTQGASLEVNAEAPDVDTKGLDGSKFKLPKFGISMPKMKEPDISLQTSKPQVDISLPEMNADVQTADLVVKEVSEKAQVEMPEMEGKEIKKPKFSFPKFGFSKSDIKAPEIDVTLPKADITVPQLHPEVKEPDLNVHATKSADITIPAIDVSISGGKIKPPTTDTQGASLEVNAEAPDVDTKGLDGSKFKLPKFGISMPKMKEPDISLQTSKPQVDISLPEMNADVQPADLDVKEVAEKAQVEMPEMEGKEIKKPKFSFPKFGFSKSDIKAPEIDVTLPKADITVPQLHLEVKEPDLNVHATKSADITIPAIDVSISGGKIKPPTIDTQGASLEVNAEAPDVDTKGLDGSKFKLPKFGISMPKVKGPDISLQTSKPQVDISLQDTKADVQPKDLDVKEVIERVQTEMPEAGGKEIKKAKFSFPKFGFSKPDIKGPEIDVTLPKADITAPEFHSEVKEPELNVQRPKGVDMTIPAIDVSISDRKIKPPTAKIGISMEKVKGPDINLQASGPQVDISLPEAKADGQPADLDVKEVADVNVEMPEMQGKGMKERMFSFPKFGFSRSEMKGPEIDVPLPKTDSALPEIHPEIKEHGLNAQLPKCGDITIPEIDVLISDGKMEPPTTEIQSASLEVMADASDVDTKDLDGSKFKLPKFGISMPKMKGPDISLQTSGPQEDISLPEIKADIQPTDLDAKEIVDKAQVEIPKAEGKEMKRSKFSFPKFSFSKPDIKAPEIDVTLPKADIAAPKFHPVQLPKGADITIPAIDESISDGKIKPPNVKTESTPLKVNAEALDVDAKGLEGSKFKLPKFGISMPKVKGPDISLQASGPEVDISLPEAKADDQPADLDVKEIAGKAQVEMPEVNGTEMKFGLSWSDIKGPEIDVPLPKSDMAEVEGTELNVHATKGADITIPAIDVSISQGKIKPPTDEIQGASLEMNAEAPDVDIKGLDGSRFKLPKFGISMPKVKGPDIRLQASGPQVDTSLPEAKTNVQATDLNVKDFPGKAVVSIPEVEGKEIKKPKFSFPRFGFSKPDIRTPEIDVTLPKAGDVLHPEIRQSDVELDTKVRESNLNVQSPQKLDVTMPVTDASILEAKIKAPKVEESDADTKALDGSKFKLPKFGISVPKVKGPDISMQVSGSPQIDISDVKTDVQPLDTDIEQVSAEAAVELPDVKETKGSIKDKVVAGSLTKFKLPSFSLPKFGGPADMSIKGDGTEILSAEISSNTEGTGVTSDVTDVKDPLSKSTDVDAKAKSAETEQQESKFSLPKFSISLPKVQVSETRQIDSEAEAPKSGFSKGDIKTSEVKMSSTETKSEKDEAAQDVSEAPPELKDTSIFGSPTRFKLPSFKLPKIGISSPKRQAEIEVGAKVTEISMTDTELKVSSVIPSSEGQESSEVPETQKDIDEVVLKGQEDLPDSKDGQIKTKKSSFSFPKFGFTKPEVQVPKVNLPEVDTSLPEGSMEVTEPADGTRGDKEDKDANITGSPTKFKIPTIKFPKFGVTAQKITGEDHNEPTETKELNVKIQDTDSNVSGHKIEVTTHEVGLNSDVSVPEDSVQVKMTEPGVKSPEDKTEVIKTVVSPSKFKLAFKLPTFGVSPAKEPADVPKVDAKDIEADNDQKVLGEVASTDIKVVKEQPMDGDFITTGQLDGQKLKEKEDDALKQASAGAKESEPKVTLGSPSKFKLPTFKLPRFGAKTKTETDVKTDVSEPEVKSSSTVSQAELPNIPESEVMDSGLEKIAEDHKTEVKKPAGVESSPSKFKLPTFKMSKFGVSKSKPEILEVSVTSDNSLETAHKDETKTPEKFSLSTIGGVLRGFDVEFNVPKMEESSKEESTEQVAQEKEVESAMTISEKQNNADVAEKFPKLGVSQTPEDTKTSGVTGGDSLKQTVAQEGQKVEFPEFPQTKSATCVDSESTKQKADLEDHSASENIADDTSLTFSVRSSDAFADVSSAQTTEHVSTLPQSPTRVTVKFSESSNTGGAADIQGELITSTARSELISMEPHLPEKINIPYSSDVSSSSVDTLKQEPGAVHIITSNVQAQPDTEQITVLTHFGEQGVQHFPIQQVTIQTASGPWSLEQTSRVQDGWDIRVEKHMVKEMSGEDKEKVIITQRTHVFEVDTSEPKTGDAASSIQRLRDTVHTEKIRFFESQGIPSKLSAESTETTDKDVPFHSLKEHQDE</sequence>
<feature type="region of interest" description="Disordered" evidence="3">
    <location>
        <begin position="2843"/>
        <end position="2898"/>
    </location>
</feature>
<accession>A0AAY4A2J0</accession>
<dbReference type="Gene3D" id="2.30.42.10">
    <property type="match status" value="1"/>
</dbReference>
<feature type="compositionally biased region" description="Acidic residues" evidence="3">
    <location>
        <begin position="205"/>
        <end position="219"/>
    </location>
</feature>
<dbReference type="InterPro" id="IPR036034">
    <property type="entry name" value="PDZ_sf"/>
</dbReference>
<dbReference type="GO" id="GO:0005634">
    <property type="term" value="C:nucleus"/>
    <property type="evidence" value="ECO:0007669"/>
    <property type="project" value="UniProtKB-SubCell"/>
</dbReference>
<dbReference type="GeneTree" id="ENSGT00940000165073"/>
<feature type="compositionally biased region" description="Basic residues" evidence="3">
    <location>
        <begin position="182"/>
        <end position="197"/>
    </location>
</feature>
<feature type="region of interest" description="Disordered" evidence="3">
    <location>
        <begin position="3382"/>
        <end position="3486"/>
    </location>
</feature>
<feature type="compositionally biased region" description="Basic and acidic residues" evidence="3">
    <location>
        <begin position="3471"/>
        <end position="3484"/>
    </location>
</feature>
<dbReference type="PROSITE" id="PS50106">
    <property type="entry name" value="PDZ"/>
    <property type="match status" value="1"/>
</dbReference>
<feature type="compositionally biased region" description="Polar residues" evidence="3">
    <location>
        <begin position="2945"/>
        <end position="2958"/>
    </location>
</feature>
<dbReference type="SUPFAM" id="SSF50156">
    <property type="entry name" value="PDZ domain-like"/>
    <property type="match status" value="1"/>
</dbReference>
<evidence type="ECO:0000259" key="4">
    <source>
        <dbReference type="PROSITE" id="PS50106"/>
    </source>
</evidence>
<dbReference type="GO" id="GO:0043034">
    <property type="term" value="C:costamere"/>
    <property type="evidence" value="ECO:0007669"/>
    <property type="project" value="TreeGrafter"/>
</dbReference>
<feature type="domain" description="PDZ" evidence="4">
    <location>
        <begin position="10"/>
        <end position="79"/>
    </location>
</feature>
<dbReference type="InterPro" id="IPR052082">
    <property type="entry name" value="Myelin_sheath_structural"/>
</dbReference>
<feature type="compositionally biased region" description="Polar residues" evidence="3">
    <location>
        <begin position="3405"/>
        <end position="3414"/>
    </location>
</feature>
<keyword evidence="6" id="KW-1185">Reference proteome</keyword>
<feature type="region of interest" description="Disordered" evidence="3">
    <location>
        <begin position="2941"/>
        <end position="2986"/>
    </location>
</feature>
<feature type="region of interest" description="Disordered" evidence="3">
    <location>
        <begin position="3006"/>
        <end position="3048"/>
    </location>
</feature>
<feature type="compositionally biased region" description="Basic and acidic residues" evidence="3">
    <location>
        <begin position="3209"/>
        <end position="3219"/>
    </location>
</feature>
<feature type="compositionally biased region" description="Polar residues" evidence="3">
    <location>
        <begin position="3461"/>
        <end position="3470"/>
    </location>
</feature>
<gene>
    <name evidence="5" type="primary">LOC114784911</name>
</gene>
<feature type="region of interest" description="Disordered" evidence="3">
    <location>
        <begin position="3254"/>
        <end position="3291"/>
    </location>
</feature>
<feature type="compositionally biased region" description="Basic and acidic residues" evidence="3">
    <location>
        <begin position="2959"/>
        <end position="2983"/>
    </location>
</feature>